<proteinExistence type="predicted"/>
<sequence>IPILSLLARSWAIDASINLTSNFSILISWVIIIYFISNHSNNETREKLGETFRSTDTYLNNNSKKPTNLDYFIDIVADFGRIICIIFYGNDDGYYPSDRQFRSAKKYRSKITKIPLKLTNILFNFTQNGISIKNDHQIVQLINRIRVSLRT</sequence>
<accession>X1N3W1</accession>
<dbReference type="EMBL" id="BARV01027562">
    <property type="protein sequence ID" value="GAI38712.1"/>
    <property type="molecule type" value="Genomic_DNA"/>
</dbReference>
<keyword evidence="1" id="KW-0812">Transmembrane</keyword>
<comment type="caution">
    <text evidence="2">The sequence shown here is derived from an EMBL/GenBank/DDBJ whole genome shotgun (WGS) entry which is preliminary data.</text>
</comment>
<keyword evidence="1" id="KW-1133">Transmembrane helix</keyword>
<dbReference type="AlphaFoldDB" id="X1N3W1"/>
<feature type="non-terminal residue" evidence="2">
    <location>
        <position position="1"/>
    </location>
</feature>
<gene>
    <name evidence="2" type="ORF">S06H3_44336</name>
</gene>
<evidence type="ECO:0000313" key="2">
    <source>
        <dbReference type="EMBL" id="GAI38712.1"/>
    </source>
</evidence>
<name>X1N3W1_9ZZZZ</name>
<organism evidence="2">
    <name type="scientific">marine sediment metagenome</name>
    <dbReference type="NCBI Taxonomy" id="412755"/>
    <lineage>
        <taxon>unclassified sequences</taxon>
        <taxon>metagenomes</taxon>
        <taxon>ecological metagenomes</taxon>
    </lineage>
</organism>
<keyword evidence="1" id="KW-0472">Membrane</keyword>
<evidence type="ECO:0000256" key="1">
    <source>
        <dbReference type="SAM" id="Phobius"/>
    </source>
</evidence>
<reference evidence="2" key="1">
    <citation type="journal article" date="2014" name="Front. Microbiol.">
        <title>High frequency of phylogenetically diverse reductive dehalogenase-homologous genes in deep subseafloor sedimentary metagenomes.</title>
        <authorList>
            <person name="Kawai M."/>
            <person name="Futagami T."/>
            <person name="Toyoda A."/>
            <person name="Takaki Y."/>
            <person name="Nishi S."/>
            <person name="Hori S."/>
            <person name="Arai W."/>
            <person name="Tsubouchi T."/>
            <person name="Morono Y."/>
            <person name="Uchiyama I."/>
            <person name="Ito T."/>
            <person name="Fujiyama A."/>
            <person name="Inagaki F."/>
            <person name="Takami H."/>
        </authorList>
    </citation>
    <scope>NUCLEOTIDE SEQUENCE</scope>
    <source>
        <strain evidence="2">Expedition CK06-06</strain>
    </source>
</reference>
<feature type="transmembrane region" description="Helical" evidence="1">
    <location>
        <begin position="15"/>
        <end position="37"/>
    </location>
</feature>
<protein>
    <submittedName>
        <fullName evidence="2">Uncharacterized protein</fullName>
    </submittedName>
</protein>